<dbReference type="EMBL" id="KZ805307">
    <property type="protein sequence ID" value="PVI06645.1"/>
    <property type="molecule type" value="Genomic_DNA"/>
</dbReference>
<dbReference type="Proteomes" id="UP000244855">
    <property type="component" value="Unassembled WGS sequence"/>
</dbReference>
<sequence>MTSKLSRVRILVKDKAELVRKHINYTELQWGRFHKITRDQLLETRRLYPLEQDSWRHVPAQRRTEMWERTNNLLQSEDCPPVPIDVFVWRMHKLLQPGKNRHRDWNNVKVGRPFGWKKPTKKEDEIPDKKQ</sequence>
<evidence type="ECO:0000313" key="2">
    <source>
        <dbReference type="Proteomes" id="UP000244855"/>
    </source>
</evidence>
<gene>
    <name evidence="1" type="ORF">DM02DRAFT_402762</name>
</gene>
<organism evidence="1 2">
    <name type="scientific">Periconia macrospinosa</name>
    <dbReference type="NCBI Taxonomy" id="97972"/>
    <lineage>
        <taxon>Eukaryota</taxon>
        <taxon>Fungi</taxon>
        <taxon>Dikarya</taxon>
        <taxon>Ascomycota</taxon>
        <taxon>Pezizomycotina</taxon>
        <taxon>Dothideomycetes</taxon>
        <taxon>Pleosporomycetidae</taxon>
        <taxon>Pleosporales</taxon>
        <taxon>Massarineae</taxon>
        <taxon>Periconiaceae</taxon>
        <taxon>Periconia</taxon>
    </lineage>
</organism>
<proteinExistence type="predicted"/>
<reference evidence="1 2" key="1">
    <citation type="journal article" date="2018" name="Sci. Rep.">
        <title>Comparative genomics provides insights into the lifestyle and reveals functional heterogeneity of dark septate endophytic fungi.</title>
        <authorList>
            <person name="Knapp D.G."/>
            <person name="Nemeth J.B."/>
            <person name="Barry K."/>
            <person name="Hainaut M."/>
            <person name="Henrissat B."/>
            <person name="Johnson J."/>
            <person name="Kuo A."/>
            <person name="Lim J.H.P."/>
            <person name="Lipzen A."/>
            <person name="Nolan M."/>
            <person name="Ohm R.A."/>
            <person name="Tamas L."/>
            <person name="Grigoriev I.V."/>
            <person name="Spatafora J.W."/>
            <person name="Nagy L.G."/>
            <person name="Kovacs G.M."/>
        </authorList>
    </citation>
    <scope>NUCLEOTIDE SEQUENCE [LARGE SCALE GENOMIC DNA]</scope>
    <source>
        <strain evidence="1 2">DSE2036</strain>
    </source>
</reference>
<name>A0A2V1EBL5_9PLEO</name>
<evidence type="ECO:0000313" key="1">
    <source>
        <dbReference type="EMBL" id="PVI06645.1"/>
    </source>
</evidence>
<keyword evidence="2" id="KW-1185">Reference proteome</keyword>
<dbReference type="AlphaFoldDB" id="A0A2V1EBL5"/>
<accession>A0A2V1EBL5</accession>
<protein>
    <submittedName>
        <fullName evidence="1">Uncharacterized protein</fullName>
    </submittedName>
</protein>